<dbReference type="InterPro" id="IPR020084">
    <property type="entry name" value="NUDIX_hydrolase_CS"/>
</dbReference>
<evidence type="ECO:0000259" key="4">
    <source>
        <dbReference type="PROSITE" id="PS51462"/>
    </source>
</evidence>
<protein>
    <submittedName>
        <fullName evidence="5">DNA mismatch repair protein MutT</fullName>
    </submittedName>
</protein>
<dbReference type="EMBL" id="MRTP01000008">
    <property type="protein sequence ID" value="OMF51872.1"/>
    <property type="molecule type" value="Genomic_DNA"/>
</dbReference>
<dbReference type="PROSITE" id="PS00893">
    <property type="entry name" value="NUDIX_BOX"/>
    <property type="match status" value="1"/>
</dbReference>
<dbReference type="GO" id="GO:0016787">
    <property type="term" value="F:hydrolase activity"/>
    <property type="evidence" value="ECO:0007669"/>
    <property type="project" value="UniProtKB-KW"/>
</dbReference>
<dbReference type="InterPro" id="IPR000086">
    <property type="entry name" value="NUDIX_hydrolase_dom"/>
</dbReference>
<feature type="domain" description="Nudix hydrolase" evidence="4">
    <location>
        <begin position="1"/>
        <end position="144"/>
    </location>
</feature>
<dbReference type="Gene3D" id="3.90.79.10">
    <property type="entry name" value="Nucleoside Triphosphate Pyrophosphohydrolase"/>
    <property type="match status" value="1"/>
</dbReference>
<dbReference type="Proteomes" id="UP000187172">
    <property type="component" value="Unassembled WGS sequence"/>
</dbReference>
<keyword evidence="6" id="KW-1185">Reference proteome</keyword>
<evidence type="ECO:0000313" key="5">
    <source>
        <dbReference type="EMBL" id="OMF51872.1"/>
    </source>
</evidence>
<dbReference type="STRING" id="297318.BK138_23820"/>
<dbReference type="PANTHER" id="PTHR43046:SF2">
    <property type="entry name" value="8-OXO-DGTP DIPHOSPHATASE-RELATED"/>
    <property type="match status" value="1"/>
</dbReference>
<dbReference type="PROSITE" id="PS51462">
    <property type="entry name" value="NUDIX"/>
    <property type="match status" value="1"/>
</dbReference>
<keyword evidence="2 3" id="KW-0378">Hydrolase</keyword>
<dbReference type="InterPro" id="IPR015797">
    <property type="entry name" value="NUDIX_hydrolase-like_dom_sf"/>
</dbReference>
<name>A0A1R1EJF2_9BACL</name>
<dbReference type="SUPFAM" id="SSF55811">
    <property type="entry name" value="Nudix"/>
    <property type="match status" value="1"/>
</dbReference>
<evidence type="ECO:0000256" key="2">
    <source>
        <dbReference type="ARBA" id="ARBA00022801"/>
    </source>
</evidence>
<dbReference type="Pfam" id="PF00293">
    <property type="entry name" value="NUDIX"/>
    <property type="match status" value="1"/>
</dbReference>
<dbReference type="PRINTS" id="PR00502">
    <property type="entry name" value="NUDIXFAMILY"/>
</dbReference>
<dbReference type="InterPro" id="IPR020476">
    <property type="entry name" value="Nudix_hydrolase"/>
</dbReference>
<evidence type="ECO:0000256" key="1">
    <source>
        <dbReference type="ARBA" id="ARBA00001946"/>
    </source>
</evidence>
<dbReference type="RefSeq" id="WP_076173298.1">
    <property type="nucleotide sequence ID" value="NZ_MRTP01000008.1"/>
</dbReference>
<evidence type="ECO:0000313" key="6">
    <source>
        <dbReference type="Proteomes" id="UP000187172"/>
    </source>
</evidence>
<comment type="cofactor">
    <cofactor evidence="1">
        <name>Mg(2+)</name>
        <dbReference type="ChEBI" id="CHEBI:18420"/>
    </cofactor>
</comment>
<evidence type="ECO:0000256" key="3">
    <source>
        <dbReference type="RuleBase" id="RU003476"/>
    </source>
</evidence>
<gene>
    <name evidence="5" type="ORF">BK138_23820</name>
</gene>
<dbReference type="PANTHER" id="PTHR43046">
    <property type="entry name" value="GDP-MANNOSE MANNOSYL HYDROLASE"/>
    <property type="match status" value="1"/>
</dbReference>
<sequence>MRIIVTGGAVIQDQAGRILMQRRSDYGDWGLPGGAMEPGETIEETMRREVMEETGLVVLKHELMGVYSGPRMQYTYPDGNEVVFVMFIFKAEASLQGSLSDNGRALLFQDIQQESLQLEFKSMDEIEQLPISSVQRPVFEDLMQKKISILRS</sequence>
<reference evidence="5 6" key="1">
    <citation type="submission" date="2016-11" db="EMBL/GenBank/DDBJ databases">
        <title>Paenibacillus species isolates.</title>
        <authorList>
            <person name="Beno S.M."/>
        </authorList>
    </citation>
    <scope>NUCLEOTIDE SEQUENCE [LARGE SCALE GENOMIC DNA]</scope>
    <source>
        <strain evidence="5 6">FSL R5-0378</strain>
    </source>
</reference>
<proteinExistence type="inferred from homology"/>
<organism evidence="5 6">
    <name type="scientific">Paenibacillus rhizosphaerae</name>
    <dbReference type="NCBI Taxonomy" id="297318"/>
    <lineage>
        <taxon>Bacteria</taxon>
        <taxon>Bacillati</taxon>
        <taxon>Bacillota</taxon>
        <taxon>Bacilli</taxon>
        <taxon>Bacillales</taxon>
        <taxon>Paenibacillaceae</taxon>
        <taxon>Paenibacillus</taxon>
    </lineage>
</organism>
<comment type="similarity">
    <text evidence="3">Belongs to the Nudix hydrolase family.</text>
</comment>
<comment type="caution">
    <text evidence="5">The sequence shown here is derived from an EMBL/GenBank/DDBJ whole genome shotgun (WGS) entry which is preliminary data.</text>
</comment>
<dbReference type="AlphaFoldDB" id="A0A1R1EJF2"/>
<accession>A0A1R1EJF2</accession>